<gene>
    <name evidence="1" type="ORF">BDY19DRAFT_886752</name>
</gene>
<keyword evidence="2" id="KW-1185">Reference proteome</keyword>
<sequence length="602" mass="65852">MSAGAEYDIIIAGGGTTACVIAGRLSDADPNLKILIVEAGPHIQDDLAHIQPGRCLTHLVPSSITATFMVANPEEELAGRQMIVPHGHCVGGGSAINSMVYTRASPSDYDEWEKEFKNPGWGAKDIIPLLKKTETYQIAPGKESHGYSGPLKVSYGGAFTSVGREYLEVAKKYDPSRGFTEDLGGLGEVNSFGRWQKWISEDGKRSDAAHHYLYNKKRENVTIITGHIVKHVNFENKQAVGVEYIPNPRIKTNTSSSTLGVKVARGKQVVISSNSFGSPAILERSGIGAKKVLEKNGIEQIVDLPGVGENYQDHQALFIVYHASEEAETIDYIVRNKQPEFTTYDEEWKKTGKGLMASNGADAGIKLRFTPKELRAIGPNFTKKWEAYYASRKDSPAIFMALASMFAGNVENTPLRKYFSTCYFLSHPSSRGFVHICSADATDAPEFETGYLKQKDDLELLKYMYKRSREFARRMPCYRGEYPPGHPEFSKSSLVFPKADNQPVPIDAPDLVYSEEDEQAVDTFTRKAVATLGHSLGTCAMKPRETGGVVDSKLNVYGVQGLKVADLSIPPSNVAANTYSTALAIGEKAALIIAQELGISGV</sequence>
<comment type="caution">
    <text evidence="1">The sequence shown here is derived from an EMBL/GenBank/DDBJ whole genome shotgun (WGS) entry which is preliminary data.</text>
</comment>
<name>A0ACB8UAW2_9APHY</name>
<evidence type="ECO:0000313" key="1">
    <source>
        <dbReference type="EMBL" id="KAI0091334.1"/>
    </source>
</evidence>
<dbReference type="Proteomes" id="UP001055072">
    <property type="component" value="Unassembled WGS sequence"/>
</dbReference>
<dbReference type="EMBL" id="MU274906">
    <property type="protein sequence ID" value="KAI0091334.1"/>
    <property type="molecule type" value="Genomic_DNA"/>
</dbReference>
<accession>A0ACB8UAW2</accession>
<proteinExistence type="predicted"/>
<organism evidence="1 2">
    <name type="scientific">Irpex rosettiformis</name>
    <dbReference type="NCBI Taxonomy" id="378272"/>
    <lineage>
        <taxon>Eukaryota</taxon>
        <taxon>Fungi</taxon>
        <taxon>Dikarya</taxon>
        <taxon>Basidiomycota</taxon>
        <taxon>Agaricomycotina</taxon>
        <taxon>Agaricomycetes</taxon>
        <taxon>Polyporales</taxon>
        <taxon>Irpicaceae</taxon>
        <taxon>Irpex</taxon>
    </lineage>
</organism>
<protein>
    <submittedName>
        <fullName evidence="1">Alcohol oxidase-like protein</fullName>
    </submittedName>
</protein>
<reference evidence="1" key="1">
    <citation type="journal article" date="2021" name="Environ. Microbiol.">
        <title>Gene family expansions and transcriptome signatures uncover fungal adaptations to wood decay.</title>
        <authorList>
            <person name="Hage H."/>
            <person name="Miyauchi S."/>
            <person name="Viragh M."/>
            <person name="Drula E."/>
            <person name="Min B."/>
            <person name="Chaduli D."/>
            <person name="Navarro D."/>
            <person name="Favel A."/>
            <person name="Norest M."/>
            <person name="Lesage-Meessen L."/>
            <person name="Balint B."/>
            <person name="Merenyi Z."/>
            <person name="de Eugenio L."/>
            <person name="Morin E."/>
            <person name="Martinez A.T."/>
            <person name="Baldrian P."/>
            <person name="Stursova M."/>
            <person name="Martinez M.J."/>
            <person name="Novotny C."/>
            <person name="Magnuson J.K."/>
            <person name="Spatafora J.W."/>
            <person name="Maurice S."/>
            <person name="Pangilinan J."/>
            <person name="Andreopoulos W."/>
            <person name="LaButti K."/>
            <person name="Hundley H."/>
            <person name="Na H."/>
            <person name="Kuo A."/>
            <person name="Barry K."/>
            <person name="Lipzen A."/>
            <person name="Henrissat B."/>
            <person name="Riley R."/>
            <person name="Ahrendt S."/>
            <person name="Nagy L.G."/>
            <person name="Grigoriev I.V."/>
            <person name="Martin F."/>
            <person name="Rosso M.N."/>
        </authorList>
    </citation>
    <scope>NUCLEOTIDE SEQUENCE</scope>
    <source>
        <strain evidence="1">CBS 384.51</strain>
    </source>
</reference>
<evidence type="ECO:0000313" key="2">
    <source>
        <dbReference type="Proteomes" id="UP001055072"/>
    </source>
</evidence>